<dbReference type="SUPFAM" id="SSF52402">
    <property type="entry name" value="Adenine nucleotide alpha hydrolases-like"/>
    <property type="match status" value="1"/>
</dbReference>
<feature type="binding site" evidence="4">
    <location>
        <position position="162"/>
    </location>
    <ligand>
        <name>[4Fe-4S] cluster</name>
        <dbReference type="ChEBI" id="CHEBI:49883"/>
    </ligand>
</feature>
<feature type="active site" description="Nucleophile; cysteine thiosulfonate intermediate" evidence="4">
    <location>
        <position position="270"/>
    </location>
</feature>
<dbReference type="GO" id="GO:0019379">
    <property type="term" value="P:sulfate assimilation, phosphoadenylyl sulfate reduction by phosphoadenylyl-sulfate reductase (thioredoxin)"/>
    <property type="evidence" value="ECO:0007669"/>
    <property type="project" value="UniProtKB-UniRule"/>
</dbReference>
<dbReference type="InterPro" id="IPR004511">
    <property type="entry name" value="PAPS/APS_Rdtase"/>
</dbReference>
<evidence type="ECO:0000313" key="8">
    <source>
        <dbReference type="Proteomes" id="UP000000628"/>
    </source>
</evidence>
<keyword evidence="4" id="KW-0411">Iron-sulfur</keyword>
<comment type="cofactor">
    <cofactor evidence="4">
        <name>[4Fe-4S] cluster</name>
        <dbReference type="ChEBI" id="CHEBI:49883"/>
    </cofactor>
    <text evidence="4">Binds 1 [4Fe-4S] cluster per subunit.</text>
</comment>
<dbReference type="PANTHER" id="PTHR46509:SF1">
    <property type="entry name" value="PHOSPHOADENOSINE PHOSPHOSULFATE REDUCTASE"/>
    <property type="match status" value="1"/>
</dbReference>
<evidence type="ECO:0000256" key="4">
    <source>
        <dbReference type="HAMAP-Rule" id="MF_00063"/>
    </source>
</evidence>
<dbReference type="InterPro" id="IPR002500">
    <property type="entry name" value="PAPS_reduct_dom"/>
</dbReference>
<dbReference type="RefSeq" id="WP_015770953.1">
    <property type="nucleotide sequence ID" value="NC_013174.1"/>
</dbReference>
<dbReference type="Proteomes" id="UP000000628">
    <property type="component" value="Chromosome"/>
</dbReference>
<keyword evidence="4" id="KW-0963">Cytoplasm</keyword>
<evidence type="ECO:0000256" key="2">
    <source>
        <dbReference type="ARBA" id="ARBA00023002"/>
    </source>
</evidence>
<sequence length="274" mass="30107">MSALQEARDRARKAAEERETLRGQAQANREVDETRTIRTPEELRRLAEVGATQLGGSGIGAADEATYNEVLQWVTRVFGYRTAVACSMADAVLPHLVATHIPFVDVLFLETGYHFPETLGTRDAVATTMNVSVIDVTPELTVAQQDAEHGANLWQRDPASCCAMRKVEPIHRALGQYEVWITGVRRDEAPTRAQTPLVTFDDTNGLVKVNPLAAWSFDDLMNYAQEHNVITNPLLADGYPSIGCAPCTRRVQPGEDPRAGRWAGLAKTECGLHV</sequence>
<dbReference type="GO" id="GO:0005737">
    <property type="term" value="C:cytoplasm"/>
    <property type="evidence" value="ECO:0007669"/>
    <property type="project" value="UniProtKB-SubCell"/>
</dbReference>
<feature type="binding site" evidence="4">
    <location>
        <position position="244"/>
    </location>
    <ligand>
        <name>[4Fe-4S] cluster</name>
        <dbReference type="ChEBI" id="CHEBI:49883"/>
    </ligand>
</feature>
<dbReference type="EC" id="1.8.4.10" evidence="4"/>
<dbReference type="NCBIfam" id="TIGR00434">
    <property type="entry name" value="cysH"/>
    <property type="match status" value="1"/>
</dbReference>
<evidence type="ECO:0000256" key="1">
    <source>
        <dbReference type="ARBA" id="ARBA00009732"/>
    </source>
</evidence>
<dbReference type="KEGG" id="jde:Jden_0661"/>
<dbReference type="GO" id="GO:0004604">
    <property type="term" value="F:phosphoadenylyl-sulfate reductase (thioredoxin) activity"/>
    <property type="evidence" value="ECO:0007669"/>
    <property type="project" value="UniProtKB-UniRule"/>
</dbReference>
<dbReference type="Gene3D" id="3.40.50.620">
    <property type="entry name" value="HUPs"/>
    <property type="match status" value="1"/>
</dbReference>
<feature type="domain" description="Phosphoadenosine phosphosulphate reductase" evidence="6">
    <location>
        <begin position="84"/>
        <end position="249"/>
    </location>
</feature>
<dbReference type="GO" id="GO:0046872">
    <property type="term" value="F:metal ion binding"/>
    <property type="evidence" value="ECO:0007669"/>
    <property type="project" value="UniProtKB-KW"/>
</dbReference>
<evidence type="ECO:0000256" key="5">
    <source>
        <dbReference type="SAM" id="MobiDB-lite"/>
    </source>
</evidence>
<feature type="region of interest" description="Disordered" evidence="5">
    <location>
        <begin position="1"/>
        <end position="38"/>
    </location>
</feature>
<dbReference type="GO" id="GO:0043866">
    <property type="term" value="F:adenylyl-sulfate reductase (thioredoxin) activity"/>
    <property type="evidence" value="ECO:0007669"/>
    <property type="project" value="UniProtKB-EC"/>
</dbReference>
<keyword evidence="4" id="KW-0408">Iron</keyword>
<comment type="similarity">
    <text evidence="1 4">Belongs to the PAPS reductase family. CysH subfamily.</text>
</comment>
<dbReference type="InterPro" id="IPR014729">
    <property type="entry name" value="Rossmann-like_a/b/a_fold"/>
</dbReference>
<dbReference type="AlphaFoldDB" id="C7R1B0"/>
<dbReference type="HAMAP" id="MF_00063">
    <property type="entry name" value="CysH"/>
    <property type="match status" value="1"/>
</dbReference>
<reference evidence="7 8" key="1">
    <citation type="journal article" date="2009" name="Stand. Genomic Sci.">
        <title>Complete genome sequence of Jonesia denitrificans type strain (Prevot 55134).</title>
        <authorList>
            <person name="Pukall R."/>
            <person name="Gehrich-Schroter G."/>
            <person name="Lapidus A."/>
            <person name="Nolan M."/>
            <person name="Glavina Del Rio T."/>
            <person name="Lucas S."/>
            <person name="Chen F."/>
            <person name="Tice H."/>
            <person name="Pitluck S."/>
            <person name="Cheng J.F."/>
            <person name="Copeland A."/>
            <person name="Saunders E."/>
            <person name="Brettin T."/>
            <person name="Detter J.C."/>
            <person name="Bruce D."/>
            <person name="Goodwin L."/>
            <person name="Pati A."/>
            <person name="Ivanova N."/>
            <person name="Mavromatis K."/>
            <person name="Ovchinnikova G."/>
            <person name="Chen A."/>
            <person name="Palaniappan K."/>
            <person name="Land M."/>
            <person name="Hauser L."/>
            <person name="Chang Y.J."/>
            <person name="Jeffries C.D."/>
            <person name="Chain P."/>
            <person name="Goker M."/>
            <person name="Bristow J."/>
            <person name="Eisen J.A."/>
            <person name="Markowitz V."/>
            <person name="Hugenholtz P."/>
            <person name="Kyrpides N.C."/>
            <person name="Klenk H.P."/>
            <person name="Han C."/>
        </authorList>
    </citation>
    <scope>NUCLEOTIDE SEQUENCE [LARGE SCALE GENOMIC DNA]</scope>
    <source>
        <strain evidence="8">ATCC 14870 / DSM 20603 / BCRC 15368 / CIP 55.134 / JCM 11481 / NBRC 15587 / NCTC 10816 / Prevot 55134</strain>
    </source>
</reference>
<comment type="pathway">
    <text evidence="3 4">Sulfur metabolism; hydrogen sulfide biosynthesis; sulfite from sulfate.</text>
</comment>
<comment type="catalytic activity">
    <reaction evidence="4">
        <text>[thioredoxin]-disulfide + sulfite + AMP + 2 H(+) = adenosine 5'-phosphosulfate + [thioredoxin]-dithiol</text>
        <dbReference type="Rhea" id="RHEA:21976"/>
        <dbReference type="Rhea" id="RHEA-COMP:10698"/>
        <dbReference type="Rhea" id="RHEA-COMP:10700"/>
        <dbReference type="ChEBI" id="CHEBI:15378"/>
        <dbReference type="ChEBI" id="CHEBI:17359"/>
        <dbReference type="ChEBI" id="CHEBI:29950"/>
        <dbReference type="ChEBI" id="CHEBI:50058"/>
        <dbReference type="ChEBI" id="CHEBI:58243"/>
        <dbReference type="ChEBI" id="CHEBI:456215"/>
        <dbReference type="EC" id="1.8.4.10"/>
    </reaction>
</comment>
<accession>C7R1B0</accession>
<feature type="compositionally biased region" description="Basic and acidic residues" evidence="5">
    <location>
        <begin position="1"/>
        <end position="21"/>
    </location>
</feature>
<dbReference type="CDD" id="cd23945">
    <property type="entry name" value="PAPS_reductase"/>
    <property type="match status" value="1"/>
</dbReference>
<organism evidence="7 8">
    <name type="scientific">Jonesia denitrificans (strain ATCC 14870 / DSM 20603 / BCRC 15368 / CIP 55.134 / JCM 11481 / NBRC 15587 / NCTC 10816 / Prevot 55134)</name>
    <name type="common">Listeria denitrificans</name>
    <dbReference type="NCBI Taxonomy" id="471856"/>
    <lineage>
        <taxon>Bacteria</taxon>
        <taxon>Bacillati</taxon>
        <taxon>Actinomycetota</taxon>
        <taxon>Actinomycetes</taxon>
        <taxon>Micrococcales</taxon>
        <taxon>Jonesiaceae</taxon>
        <taxon>Jonesia</taxon>
    </lineage>
</organism>
<comment type="function">
    <text evidence="4">Catalyzes the formation of sulfite from adenosine 5'-phosphosulfate (APS) using thioredoxin as an electron donor.</text>
</comment>
<evidence type="ECO:0000313" key="7">
    <source>
        <dbReference type="EMBL" id="ACV08325.1"/>
    </source>
</evidence>
<dbReference type="NCBIfam" id="NF002537">
    <property type="entry name" value="PRK02090.1"/>
    <property type="match status" value="1"/>
</dbReference>
<dbReference type="Pfam" id="PF01507">
    <property type="entry name" value="PAPS_reduct"/>
    <property type="match status" value="1"/>
</dbReference>
<name>C7R1B0_JONDD</name>
<comment type="subcellular location">
    <subcellularLocation>
        <location evidence="4">Cytoplasm</location>
    </subcellularLocation>
</comment>
<proteinExistence type="inferred from homology"/>
<keyword evidence="4" id="KW-0479">Metal-binding</keyword>
<dbReference type="eggNOG" id="COG0175">
    <property type="taxonomic scope" value="Bacteria"/>
</dbReference>
<dbReference type="PANTHER" id="PTHR46509">
    <property type="entry name" value="PHOSPHOADENOSINE PHOSPHOSULFATE REDUCTASE"/>
    <property type="match status" value="1"/>
</dbReference>
<dbReference type="GO" id="GO:0051539">
    <property type="term" value="F:4 iron, 4 sulfur cluster binding"/>
    <property type="evidence" value="ECO:0007669"/>
    <property type="project" value="UniProtKB-UniRule"/>
</dbReference>
<dbReference type="STRING" id="471856.Jden_0661"/>
<feature type="compositionally biased region" description="Basic and acidic residues" evidence="5">
    <location>
        <begin position="29"/>
        <end position="38"/>
    </location>
</feature>
<dbReference type="HOGENOM" id="CLU_044089_2_0_11"/>
<dbReference type="OrthoDB" id="9794018at2"/>
<evidence type="ECO:0000259" key="6">
    <source>
        <dbReference type="Pfam" id="PF01507"/>
    </source>
</evidence>
<feature type="binding site" evidence="4">
    <location>
        <position position="161"/>
    </location>
    <ligand>
        <name>[4Fe-4S] cluster</name>
        <dbReference type="ChEBI" id="CHEBI:49883"/>
    </ligand>
</feature>
<keyword evidence="2 4" id="KW-0560">Oxidoreductase</keyword>
<evidence type="ECO:0000256" key="3">
    <source>
        <dbReference type="ARBA" id="ARBA00024327"/>
    </source>
</evidence>
<dbReference type="EMBL" id="CP001706">
    <property type="protein sequence ID" value="ACV08325.1"/>
    <property type="molecule type" value="Genomic_DNA"/>
</dbReference>
<keyword evidence="8" id="KW-1185">Reference proteome</keyword>
<gene>
    <name evidence="4" type="primary">cysH</name>
    <name evidence="7" type="ordered locus">Jden_0661</name>
</gene>
<protein>
    <recommendedName>
        <fullName evidence="4">Adenosine 5'-phosphosulfate reductase</fullName>
        <shortName evidence="4">APS reductase</shortName>
        <ecNumber evidence="4">1.8.4.10</ecNumber>
    </recommendedName>
    <alternativeName>
        <fullName evidence="4">5'-adenylylsulfate reductase</fullName>
    </alternativeName>
    <alternativeName>
        <fullName evidence="4">Thioredoxin-dependent 5'-adenylylsulfate reductase</fullName>
    </alternativeName>
</protein>
<feature type="binding site" evidence="4">
    <location>
        <position position="247"/>
    </location>
    <ligand>
        <name>[4Fe-4S] cluster</name>
        <dbReference type="ChEBI" id="CHEBI:49883"/>
    </ligand>
</feature>
<dbReference type="GO" id="GO:0070814">
    <property type="term" value="P:hydrogen sulfide biosynthetic process"/>
    <property type="evidence" value="ECO:0007669"/>
    <property type="project" value="UniProtKB-UniRule"/>
</dbReference>